<feature type="compositionally biased region" description="Pro residues" evidence="1">
    <location>
        <begin position="110"/>
        <end position="120"/>
    </location>
</feature>
<evidence type="ECO:0000313" key="2">
    <source>
        <dbReference type="EMBL" id="MFM9613900.1"/>
    </source>
</evidence>
<sequence length="151" mass="16243">MATEQRTQRRAQPIAGTRPNIRLDQQLADDLALLMTDGSSLTDAVRDAVHLVAELRRQAADDLDVVMQTADGLTTAVRDASVMYRTAWLHRVVPVGTVPTLDSFKFAEKPPTPGPSPLPWAPSSSATSADDARRQATPTPARADRHPGPVG</sequence>
<reference evidence="2 3" key="1">
    <citation type="submission" date="2024-12" db="EMBL/GenBank/DDBJ databases">
        <title>Forecasting of Potato common scab and diversities of Pathogenic streptomyces spp. in china.</title>
        <authorList>
            <person name="Handique U."/>
            <person name="Wu J."/>
        </authorList>
    </citation>
    <scope>NUCLEOTIDE SEQUENCE [LARGE SCALE GENOMIC DNA]</scope>
    <source>
        <strain evidence="2 3">ZRIMU1530</strain>
    </source>
</reference>
<gene>
    <name evidence="2" type="ORF">ACKI18_35095</name>
</gene>
<accession>A0ABW9I0L9</accession>
<dbReference type="EMBL" id="JBJVNI010000023">
    <property type="protein sequence ID" value="MFM9613900.1"/>
    <property type="molecule type" value="Genomic_DNA"/>
</dbReference>
<evidence type="ECO:0000256" key="1">
    <source>
        <dbReference type="SAM" id="MobiDB-lite"/>
    </source>
</evidence>
<feature type="compositionally biased region" description="Low complexity" evidence="1">
    <location>
        <begin position="121"/>
        <end position="141"/>
    </location>
</feature>
<dbReference type="RefSeq" id="WP_409122773.1">
    <property type="nucleotide sequence ID" value="NZ_JBJVNI010000023.1"/>
</dbReference>
<proteinExistence type="predicted"/>
<dbReference type="Proteomes" id="UP001631957">
    <property type="component" value="Unassembled WGS sequence"/>
</dbReference>
<name>A0ABW9I0L9_9ACTN</name>
<protein>
    <submittedName>
        <fullName evidence="2">Uncharacterized protein</fullName>
    </submittedName>
</protein>
<comment type="caution">
    <text evidence="2">The sequence shown here is derived from an EMBL/GenBank/DDBJ whole genome shotgun (WGS) entry which is preliminary data.</text>
</comment>
<organism evidence="2 3">
    <name type="scientific">Streptomyces niveiscabiei</name>
    <dbReference type="NCBI Taxonomy" id="164115"/>
    <lineage>
        <taxon>Bacteria</taxon>
        <taxon>Bacillati</taxon>
        <taxon>Actinomycetota</taxon>
        <taxon>Actinomycetes</taxon>
        <taxon>Kitasatosporales</taxon>
        <taxon>Streptomycetaceae</taxon>
        <taxon>Streptomyces</taxon>
    </lineage>
</organism>
<evidence type="ECO:0000313" key="3">
    <source>
        <dbReference type="Proteomes" id="UP001631957"/>
    </source>
</evidence>
<feature type="region of interest" description="Disordered" evidence="1">
    <location>
        <begin position="103"/>
        <end position="151"/>
    </location>
</feature>
<keyword evidence="3" id="KW-1185">Reference proteome</keyword>
<feature type="compositionally biased region" description="Basic and acidic residues" evidence="1">
    <location>
        <begin position="142"/>
        <end position="151"/>
    </location>
</feature>